<keyword evidence="2" id="KW-0812">Transmembrane</keyword>
<keyword evidence="5" id="KW-1185">Reference proteome</keyword>
<dbReference type="SUPFAM" id="SSF63451">
    <property type="entry name" value="LEM domain"/>
    <property type="match status" value="1"/>
</dbReference>
<feature type="region of interest" description="Disordered" evidence="1">
    <location>
        <begin position="110"/>
        <end position="141"/>
    </location>
</feature>
<dbReference type="WBParaSite" id="TASK_0000212601-mRNA-1">
    <property type="protein sequence ID" value="TASK_0000212601-mRNA-1"/>
    <property type="gene ID" value="TASK_0000212601"/>
</dbReference>
<name>A0A0R3VXI2_TAEAS</name>
<dbReference type="GO" id="GO:0006998">
    <property type="term" value="P:nuclear envelope organization"/>
    <property type="evidence" value="ECO:0007669"/>
    <property type="project" value="TreeGrafter"/>
</dbReference>
<reference evidence="4 5" key="2">
    <citation type="submission" date="2018-11" db="EMBL/GenBank/DDBJ databases">
        <authorList>
            <consortium name="Pathogen Informatics"/>
        </authorList>
    </citation>
    <scope>NUCLEOTIDE SEQUENCE [LARGE SCALE GENOMIC DNA]</scope>
</reference>
<dbReference type="PANTHER" id="PTHR13428">
    <property type="entry name" value="INNER NUCLEAR MEMBRANE PROTEIN MAN1 LEM DOMAIN CONTAINING PROTEIN"/>
    <property type="match status" value="1"/>
</dbReference>
<feature type="region of interest" description="Disordered" evidence="1">
    <location>
        <begin position="1"/>
        <end position="68"/>
    </location>
</feature>
<dbReference type="OrthoDB" id="6363067at2759"/>
<dbReference type="Gene3D" id="1.10.720.40">
    <property type="match status" value="1"/>
</dbReference>
<dbReference type="InterPro" id="IPR012677">
    <property type="entry name" value="Nucleotide-bd_a/b_plait_sf"/>
</dbReference>
<dbReference type="PROSITE" id="PS50954">
    <property type="entry name" value="LEM"/>
    <property type="match status" value="1"/>
</dbReference>
<dbReference type="InterPro" id="IPR011015">
    <property type="entry name" value="LEM/LEM-like_dom_sf"/>
</dbReference>
<feature type="transmembrane region" description="Helical" evidence="2">
    <location>
        <begin position="280"/>
        <end position="299"/>
    </location>
</feature>
<feature type="region of interest" description="Disordered" evidence="1">
    <location>
        <begin position="641"/>
        <end position="673"/>
    </location>
</feature>
<evidence type="ECO:0000313" key="4">
    <source>
        <dbReference type="EMBL" id="VDK24404.1"/>
    </source>
</evidence>
<dbReference type="PANTHER" id="PTHR13428:SF12">
    <property type="entry name" value="INNER NUCLEAR MEMBRANE PROTEIN MAN1"/>
    <property type="match status" value="1"/>
</dbReference>
<gene>
    <name evidence="4" type="ORF">TASK_LOCUS2127</name>
</gene>
<dbReference type="SMART" id="SM00540">
    <property type="entry name" value="LEM"/>
    <property type="match status" value="1"/>
</dbReference>
<evidence type="ECO:0000313" key="6">
    <source>
        <dbReference type="WBParaSite" id="TASK_0000212601-mRNA-1"/>
    </source>
</evidence>
<evidence type="ECO:0000256" key="2">
    <source>
        <dbReference type="SAM" id="Phobius"/>
    </source>
</evidence>
<dbReference type="Gene3D" id="3.30.70.330">
    <property type="match status" value="1"/>
</dbReference>
<dbReference type="InterPro" id="IPR052277">
    <property type="entry name" value="INM_ESCRT-Associated"/>
</dbReference>
<dbReference type="AlphaFoldDB" id="A0A0R3VXI2"/>
<feature type="domain" description="LEM" evidence="3">
    <location>
        <begin position="1"/>
        <end position="42"/>
    </location>
</feature>
<accession>A0A0R3VXI2</accession>
<sequence>MRALSDDELRDKLKANGYEPGPITPATRQVYERKLERLLRNNKAGSKTPRSDQVMQRESVGTEGGFPSMLSSRSMSRATFSNSAQADIPKNALESEYWHQSSTMALRDSFMSPNSAPQQNPGHTPNAGIRSPLRTVNSDVPRTSSNLANFGLEMRPKSSVLSPATAQFSCQGGRSIPSGSPLSLGRGRSASCDGGPSRMSDPMVASHERPFWSGWVPRSSNLGSAMVSDDSSPTENDVVHRAYQSVKTSNRHQPLSEESFEGAFCSKIFLFSFGNQVPNLILFCGVVLLAVIVSSYLLLKDKHSNMGMIADLQKVICSPEERSEKRTSAVLSRPTCVSSQDLPLVLRIVHSLFEILSRFAGEHFCGDSVESSRMEVGIASHLVESYFANHPIASVPAHQVGALWRNVLIIITEVGQKHLQIAAYDADGQLALNWGDVVELESLRPYIPGSCRLRLFAYSVLHFLSNLLWLLVILSAVGGFCYVIYRIKQSQQNRTKKRAMRVRDIVREVSFLMAVARFQLRHLATATSAKSIRSYGTAVCACLDDQGKAPSRQPRVSDLVTPEISQFLDTMFSFILPMAIFFTFTIQSEGVVIVNFNLTPLPCSLAELWTEVEHYVHLVEGSISVQEWRGVGETWQWQAGSGWQGSGKHNSLSSPRSSTTITNTANSLEGQPRGYTANSSCAVETLQGKSKNLPFTTPPTECLKVRNMFTRDSLDASAKRRLIRELLNRVAGCGPILHIGLDSQNNQGLVYIKCASPAVAGRVFEAINANYFDSKFTHSLPTDVNNPALV</sequence>
<dbReference type="CDD" id="cd12934">
    <property type="entry name" value="LEM"/>
    <property type="match status" value="1"/>
</dbReference>
<dbReference type="GO" id="GO:0030514">
    <property type="term" value="P:negative regulation of BMP signaling pathway"/>
    <property type="evidence" value="ECO:0007669"/>
    <property type="project" value="TreeGrafter"/>
</dbReference>
<feature type="compositionally biased region" description="Low complexity" evidence="1">
    <location>
        <begin position="172"/>
        <end position="189"/>
    </location>
</feature>
<feature type="region of interest" description="Disordered" evidence="1">
    <location>
        <begin position="168"/>
        <end position="202"/>
    </location>
</feature>
<dbReference type="FunFam" id="1.10.720.40:FF:000001">
    <property type="entry name" value="LEM domain containing 2, isoform CRA_a"/>
    <property type="match status" value="1"/>
</dbReference>
<keyword evidence="2" id="KW-0472">Membrane</keyword>
<feature type="compositionally biased region" description="Polar residues" evidence="1">
    <location>
        <begin position="111"/>
        <end position="123"/>
    </location>
</feature>
<evidence type="ECO:0000259" key="3">
    <source>
        <dbReference type="PROSITE" id="PS50954"/>
    </source>
</evidence>
<feature type="transmembrane region" description="Helical" evidence="2">
    <location>
        <begin position="460"/>
        <end position="485"/>
    </location>
</feature>
<evidence type="ECO:0000313" key="5">
    <source>
        <dbReference type="Proteomes" id="UP000282613"/>
    </source>
</evidence>
<feature type="compositionally biased region" description="Polar residues" evidence="1">
    <location>
        <begin position="648"/>
        <end position="669"/>
    </location>
</feature>
<organism evidence="6">
    <name type="scientific">Taenia asiatica</name>
    <name type="common">Asian tapeworm</name>
    <dbReference type="NCBI Taxonomy" id="60517"/>
    <lineage>
        <taxon>Eukaryota</taxon>
        <taxon>Metazoa</taxon>
        <taxon>Spiralia</taxon>
        <taxon>Lophotrochozoa</taxon>
        <taxon>Platyhelminthes</taxon>
        <taxon>Cestoda</taxon>
        <taxon>Eucestoda</taxon>
        <taxon>Cyclophyllidea</taxon>
        <taxon>Taeniidae</taxon>
        <taxon>Taenia</taxon>
    </lineage>
</organism>
<dbReference type="Proteomes" id="UP000282613">
    <property type="component" value="Unassembled WGS sequence"/>
</dbReference>
<feature type="compositionally biased region" description="Basic and acidic residues" evidence="1">
    <location>
        <begin position="30"/>
        <end position="39"/>
    </location>
</feature>
<evidence type="ECO:0000256" key="1">
    <source>
        <dbReference type="SAM" id="MobiDB-lite"/>
    </source>
</evidence>
<dbReference type="STRING" id="60517.A0A0R3VXI2"/>
<dbReference type="Pfam" id="PF03020">
    <property type="entry name" value="LEM"/>
    <property type="match status" value="1"/>
</dbReference>
<dbReference type="GO" id="GO:0031490">
    <property type="term" value="F:chromatin DNA binding"/>
    <property type="evidence" value="ECO:0007669"/>
    <property type="project" value="TreeGrafter"/>
</dbReference>
<protein>
    <submittedName>
        <fullName evidence="6">LEM domain-containing protein</fullName>
    </submittedName>
</protein>
<keyword evidence="2" id="KW-1133">Transmembrane helix</keyword>
<dbReference type="InterPro" id="IPR003887">
    <property type="entry name" value="LEM_dom"/>
</dbReference>
<feature type="compositionally biased region" description="Basic and acidic residues" evidence="1">
    <location>
        <begin position="1"/>
        <end position="14"/>
    </location>
</feature>
<proteinExistence type="predicted"/>
<reference evidence="6" key="1">
    <citation type="submission" date="2017-02" db="UniProtKB">
        <authorList>
            <consortium name="WormBaseParasite"/>
        </authorList>
    </citation>
    <scope>IDENTIFICATION</scope>
</reference>
<dbReference type="EMBL" id="UYRS01001048">
    <property type="protein sequence ID" value="VDK24404.1"/>
    <property type="molecule type" value="Genomic_DNA"/>
</dbReference>